<accession>A0A8X6WHV1</accession>
<evidence type="ECO:0000313" key="2">
    <source>
        <dbReference type="Proteomes" id="UP000887159"/>
    </source>
</evidence>
<sequence>MSNRRTSRARQLPTAGNLECPNLWHLKQHRGFGMSAQQVGFRNDTARGIERFVRTNGYGRIEKSVCQKKRLRFSVSFGETEERYLSRLTGASSLLPPVYSEAWAKDNMLTKYQLIKFIDICEVWFLPVSVAAIVGDHPATRLGIDSKTLTCSWGTADQAASTRCQS</sequence>
<dbReference type="AlphaFoldDB" id="A0A8X6WHV1"/>
<evidence type="ECO:0000313" key="1">
    <source>
        <dbReference type="EMBL" id="GFY35377.1"/>
    </source>
</evidence>
<protein>
    <submittedName>
        <fullName evidence="1">Uncharacterized protein</fullName>
    </submittedName>
</protein>
<gene>
    <name evidence="1" type="ORF">TNCV_797261</name>
</gene>
<name>A0A8X6WHV1_TRICX</name>
<proteinExistence type="predicted"/>
<comment type="caution">
    <text evidence="1">The sequence shown here is derived from an EMBL/GenBank/DDBJ whole genome shotgun (WGS) entry which is preliminary data.</text>
</comment>
<dbReference type="EMBL" id="BMAU01021431">
    <property type="protein sequence ID" value="GFY35377.1"/>
    <property type="molecule type" value="Genomic_DNA"/>
</dbReference>
<keyword evidence="2" id="KW-1185">Reference proteome</keyword>
<dbReference type="Proteomes" id="UP000887159">
    <property type="component" value="Unassembled WGS sequence"/>
</dbReference>
<reference evidence="1" key="1">
    <citation type="submission" date="2020-08" db="EMBL/GenBank/DDBJ databases">
        <title>Multicomponent nature underlies the extraordinary mechanical properties of spider dragline silk.</title>
        <authorList>
            <person name="Kono N."/>
            <person name="Nakamura H."/>
            <person name="Mori M."/>
            <person name="Yoshida Y."/>
            <person name="Ohtoshi R."/>
            <person name="Malay A.D."/>
            <person name="Moran D.A.P."/>
            <person name="Tomita M."/>
            <person name="Numata K."/>
            <person name="Arakawa K."/>
        </authorList>
    </citation>
    <scope>NUCLEOTIDE SEQUENCE</scope>
</reference>
<organism evidence="1 2">
    <name type="scientific">Trichonephila clavipes</name>
    <name type="common">Golden silk orbweaver</name>
    <name type="synonym">Nephila clavipes</name>
    <dbReference type="NCBI Taxonomy" id="2585209"/>
    <lineage>
        <taxon>Eukaryota</taxon>
        <taxon>Metazoa</taxon>
        <taxon>Ecdysozoa</taxon>
        <taxon>Arthropoda</taxon>
        <taxon>Chelicerata</taxon>
        <taxon>Arachnida</taxon>
        <taxon>Araneae</taxon>
        <taxon>Araneomorphae</taxon>
        <taxon>Entelegynae</taxon>
        <taxon>Araneoidea</taxon>
        <taxon>Nephilidae</taxon>
        <taxon>Trichonephila</taxon>
    </lineage>
</organism>